<evidence type="ECO:0000259" key="2">
    <source>
        <dbReference type="Pfam" id="PF20153"/>
    </source>
</evidence>
<dbReference type="Pfam" id="PF20153">
    <property type="entry name" value="DUF6535"/>
    <property type="match status" value="1"/>
</dbReference>
<feature type="transmembrane region" description="Helical" evidence="1">
    <location>
        <begin position="152"/>
        <end position="179"/>
    </location>
</feature>
<feature type="transmembrane region" description="Helical" evidence="1">
    <location>
        <begin position="185"/>
        <end position="209"/>
    </location>
</feature>
<accession>K5VHX5</accession>
<dbReference type="InterPro" id="IPR045338">
    <property type="entry name" value="DUF6535"/>
</dbReference>
<feature type="transmembrane region" description="Helical" evidence="1">
    <location>
        <begin position="20"/>
        <end position="46"/>
    </location>
</feature>
<evidence type="ECO:0000313" key="3">
    <source>
        <dbReference type="EMBL" id="EKM50848.1"/>
    </source>
</evidence>
<gene>
    <name evidence="3" type="ORF">PHACADRAFT_128443</name>
</gene>
<name>K5VHX5_PHACS</name>
<keyword evidence="4" id="KW-1185">Reference proteome</keyword>
<dbReference type="GeneID" id="18908109"/>
<organism evidence="3 4">
    <name type="scientific">Phanerochaete carnosa (strain HHB-10118-sp)</name>
    <name type="common">White-rot fungus</name>
    <name type="synonym">Peniophora carnosa</name>
    <dbReference type="NCBI Taxonomy" id="650164"/>
    <lineage>
        <taxon>Eukaryota</taxon>
        <taxon>Fungi</taxon>
        <taxon>Dikarya</taxon>
        <taxon>Basidiomycota</taxon>
        <taxon>Agaricomycotina</taxon>
        <taxon>Agaricomycetes</taxon>
        <taxon>Polyporales</taxon>
        <taxon>Phanerochaetaceae</taxon>
        <taxon>Phanerochaete</taxon>
    </lineage>
</organism>
<feature type="transmembrane region" description="Helical" evidence="1">
    <location>
        <begin position="99"/>
        <end position="118"/>
    </location>
</feature>
<dbReference type="RefSeq" id="XP_007400016.1">
    <property type="nucleotide sequence ID" value="XM_007399954.1"/>
</dbReference>
<dbReference type="HOGENOM" id="CLU_768479_0_0_1"/>
<reference evidence="3 4" key="1">
    <citation type="journal article" date="2012" name="BMC Genomics">
        <title>Comparative genomics of the white-rot fungi, Phanerochaete carnosa and P. chrysosporium, to elucidate the genetic basis of the distinct wood types they colonize.</title>
        <authorList>
            <person name="Suzuki H."/>
            <person name="MacDonald J."/>
            <person name="Syed K."/>
            <person name="Salamov A."/>
            <person name="Hori C."/>
            <person name="Aerts A."/>
            <person name="Henrissat B."/>
            <person name="Wiebenga A."/>
            <person name="vanKuyk P.A."/>
            <person name="Barry K."/>
            <person name="Lindquist E."/>
            <person name="LaButti K."/>
            <person name="Lapidus A."/>
            <person name="Lucas S."/>
            <person name="Coutinho P."/>
            <person name="Gong Y."/>
            <person name="Samejima M."/>
            <person name="Mahadevan R."/>
            <person name="Abou-Zaid M."/>
            <person name="de Vries R.P."/>
            <person name="Igarashi K."/>
            <person name="Yadav J.S."/>
            <person name="Grigoriev I.V."/>
            <person name="Master E.R."/>
        </authorList>
    </citation>
    <scope>NUCLEOTIDE SEQUENCE [LARGE SCALE GENOMIC DNA]</scope>
    <source>
        <strain evidence="3 4">HHB-10118-sp</strain>
    </source>
</reference>
<sequence>MTRTVREVDEDKVRGCKEDIDTLLVFVRWLYSAVLSAFLIASYTILQPDTDIQMIFLLERIAMQTQSYTITSGTLNSTAQPAAPLPQFMAPLWAIRVNGLWFASLIISLATASFGMLVKQWLREYLAVEYTAPQERLRARQYRKPGLERWKVFEIAAILPMLIQLSLGLFFIGLCIFTANVDGRMGFTCVPLVSGWAFFFLATTLAPLVSPRCPYKMPLLRSVMRVARTRVTMKMRRSLISLVSDMAGIAGHPGRKHAANNDEEEQVVTGDQDDRDILLSMDAIIADDNLLPTMWDAVKQRYDPAQSLAFITELIASRTGSEAQRFRPIRPRCVPDLTLLPRRAWVALMEMLAELAGRRAH</sequence>
<dbReference type="Proteomes" id="UP000008370">
    <property type="component" value="Unassembled WGS sequence"/>
</dbReference>
<dbReference type="OrthoDB" id="3269725at2759"/>
<keyword evidence="1" id="KW-1133">Transmembrane helix</keyword>
<evidence type="ECO:0000256" key="1">
    <source>
        <dbReference type="SAM" id="Phobius"/>
    </source>
</evidence>
<evidence type="ECO:0000313" key="4">
    <source>
        <dbReference type="Proteomes" id="UP000008370"/>
    </source>
</evidence>
<dbReference type="KEGG" id="pco:PHACADRAFT_128443"/>
<dbReference type="EMBL" id="JH930477">
    <property type="protein sequence ID" value="EKM50848.1"/>
    <property type="molecule type" value="Genomic_DNA"/>
</dbReference>
<feature type="non-terminal residue" evidence="3">
    <location>
        <position position="361"/>
    </location>
</feature>
<dbReference type="AlphaFoldDB" id="K5VHX5"/>
<keyword evidence="1" id="KW-0812">Transmembrane</keyword>
<dbReference type="InParanoid" id="K5VHX5"/>
<proteinExistence type="predicted"/>
<keyword evidence="1" id="KW-0472">Membrane</keyword>
<feature type="domain" description="DUF6535" evidence="2">
    <location>
        <begin position="3"/>
        <end position="179"/>
    </location>
</feature>
<protein>
    <recommendedName>
        <fullName evidence="2">DUF6535 domain-containing protein</fullName>
    </recommendedName>
</protein>